<dbReference type="InterPro" id="IPR011006">
    <property type="entry name" value="CheY-like_superfamily"/>
</dbReference>
<proteinExistence type="predicted"/>
<dbReference type="EMBL" id="QVLS01000008">
    <property type="protein sequence ID" value="RFP77999.1"/>
    <property type="molecule type" value="Genomic_DNA"/>
</dbReference>
<gene>
    <name evidence="1" type="ORF">DY262_14760</name>
</gene>
<sequence length="331" mass="36584">MLPWPRRACAASRPPRSEPGMLFPCMRASSRISFIDDDPSFLDAMADAVASVRRCEFLHHPGELDHSYAEQETLLRREQQMLARVVGAESPLAAALDYFAWEGRHRIFSVLVTDQVMPAEDGISICERHGHFGLRRILLTGAADADLAVKAFNGGAIESFLPKQTRNLGFNLRRALQEQFLHNSLERGRHLAMQMRHERLQALQSDDVSNALMVILGRGRVDEYLVLGEPFGVLGLRADGRLSWIQIETTAGLRELADSLAEFGWDAPGLDRVRAGQALPNLELVSQLEGIAPAIAPVEVLSEADGLLAAEFLFDWPAAVSWRALAEERGG</sequence>
<name>A0A372EHN5_9BURK</name>
<dbReference type="AlphaFoldDB" id="A0A372EHN5"/>
<dbReference type="Proteomes" id="UP000261931">
    <property type="component" value="Unassembled WGS sequence"/>
</dbReference>
<accession>A0A372EHN5</accession>
<dbReference type="Gene3D" id="3.40.50.2300">
    <property type="match status" value="1"/>
</dbReference>
<dbReference type="SUPFAM" id="SSF52172">
    <property type="entry name" value="CheY-like"/>
    <property type="match status" value="1"/>
</dbReference>
<evidence type="ECO:0000313" key="1">
    <source>
        <dbReference type="EMBL" id="RFP77999.1"/>
    </source>
</evidence>
<reference evidence="1 2" key="1">
    <citation type="submission" date="2018-08" db="EMBL/GenBank/DDBJ databases">
        <title>Hydrogenophaga sp. LA-38 isolated from sludge.</title>
        <authorList>
            <person name="Im W.-T."/>
        </authorList>
    </citation>
    <scope>NUCLEOTIDE SEQUENCE [LARGE SCALE GENOMIC DNA]</scope>
    <source>
        <strain evidence="1 2">LA-38</strain>
    </source>
</reference>
<protein>
    <submittedName>
        <fullName evidence="1">Response regulator</fullName>
    </submittedName>
</protein>
<evidence type="ECO:0000313" key="2">
    <source>
        <dbReference type="Proteomes" id="UP000261931"/>
    </source>
</evidence>
<keyword evidence="2" id="KW-1185">Reference proteome</keyword>
<comment type="caution">
    <text evidence="1">The sequence shown here is derived from an EMBL/GenBank/DDBJ whole genome shotgun (WGS) entry which is preliminary data.</text>
</comment>
<organism evidence="1 2">
    <name type="scientific">Hydrogenophaga borbori</name>
    <dbReference type="NCBI Taxonomy" id="2294117"/>
    <lineage>
        <taxon>Bacteria</taxon>
        <taxon>Pseudomonadati</taxon>
        <taxon>Pseudomonadota</taxon>
        <taxon>Betaproteobacteria</taxon>
        <taxon>Burkholderiales</taxon>
        <taxon>Comamonadaceae</taxon>
        <taxon>Hydrogenophaga</taxon>
    </lineage>
</organism>